<evidence type="ECO:0000313" key="3">
    <source>
        <dbReference type="Proteomes" id="UP000887023"/>
    </source>
</evidence>
<keyword evidence="1" id="KW-0812">Transmembrane</keyword>
<dbReference type="EMBL" id="CP079105">
    <property type="protein sequence ID" value="QXQ13986.1"/>
    <property type="molecule type" value="Genomic_DNA"/>
</dbReference>
<protein>
    <submittedName>
        <fullName evidence="2">Uncharacterized protein</fullName>
    </submittedName>
</protein>
<evidence type="ECO:0000256" key="1">
    <source>
        <dbReference type="SAM" id="Phobius"/>
    </source>
</evidence>
<organism evidence="2 3">
    <name type="scientific">Skermania pinensis</name>
    <dbReference type="NCBI Taxonomy" id="39122"/>
    <lineage>
        <taxon>Bacteria</taxon>
        <taxon>Bacillati</taxon>
        <taxon>Actinomycetota</taxon>
        <taxon>Actinomycetes</taxon>
        <taxon>Mycobacteriales</taxon>
        <taxon>Gordoniaceae</taxon>
        <taxon>Skermania</taxon>
    </lineage>
</organism>
<evidence type="ECO:0000313" key="2">
    <source>
        <dbReference type="EMBL" id="QXQ13986.1"/>
    </source>
</evidence>
<dbReference type="RefSeq" id="WP_066472003.1">
    <property type="nucleotide sequence ID" value="NZ_CBCRUZ010000006.1"/>
</dbReference>
<reference evidence="2" key="1">
    <citation type="submission" date="2021-07" db="EMBL/GenBank/DDBJ databases">
        <title>Candidatus Kaistella beijingensis sp. nov. isolated from a municipal wastewater treatment plant is involved in sludge foaming.</title>
        <authorList>
            <person name="Song Y."/>
            <person name="Liu S.-J."/>
        </authorList>
    </citation>
    <scope>NUCLEOTIDE SEQUENCE</scope>
    <source>
        <strain evidence="2">DSM 43998</strain>
    </source>
</reference>
<keyword evidence="1" id="KW-1133">Transmembrane helix</keyword>
<sequence>MTRAVGAAAAVLVLLQLVGLGVHRESALVVAGAALGPLLAVLLARLRPGGGRRSVGAAPEPHWLGQWIARTGALLEHADGSGADWDRRLRPVLAREFLAASGCRRDDRAGCVAAGRAMFGDPLWRWVDPAASAGGVDGPGRAGLTEILDRLAVSRR</sequence>
<dbReference type="Proteomes" id="UP000887023">
    <property type="component" value="Chromosome"/>
</dbReference>
<keyword evidence="3" id="KW-1185">Reference proteome</keyword>
<feature type="transmembrane region" description="Helical" evidence="1">
    <location>
        <begin position="29"/>
        <end position="46"/>
    </location>
</feature>
<keyword evidence="1" id="KW-0472">Membrane</keyword>
<name>A0ABX8S9L0_9ACTN</name>
<proteinExistence type="predicted"/>
<accession>A0ABX8S9L0</accession>
<gene>
    <name evidence="2" type="ORF">KV203_00480</name>
</gene>